<dbReference type="InterPro" id="IPR007197">
    <property type="entry name" value="rSAM"/>
</dbReference>
<dbReference type="GO" id="GO:0046872">
    <property type="term" value="F:metal ion binding"/>
    <property type="evidence" value="ECO:0007669"/>
    <property type="project" value="UniProtKB-KW"/>
</dbReference>
<dbReference type="PROSITE" id="PS51918">
    <property type="entry name" value="RADICAL_SAM"/>
    <property type="match status" value="1"/>
</dbReference>
<dbReference type="Pfam" id="PF04055">
    <property type="entry name" value="Radical_SAM"/>
    <property type="match status" value="1"/>
</dbReference>
<dbReference type="GO" id="GO:0051539">
    <property type="term" value="F:4 iron, 4 sulfur cluster binding"/>
    <property type="evidence" value="ECO:0007669"/>
    <property type="project" value="UniProtKB-KW"/>
</dbReference>
<protein>
    <submittedName>
        <fullName evidence="8">Cys-rich peptide radical SAM maturase CcpM</fullName>
    </submittedName>
</protein>
<dbReference type="InterPro" id="IPR023867">
    <property type="entry name" value="Sulphatase_maturase_rSAM"/>
</dbReference>
<dbReference type="SFLD" id="SFLDG01067">
    <property type="entry name" value="SPASM/twitch_domain_containing"/>
    <property type="match status" value="1"/>
</dbReference>
<evidence type="ECO:0000256" key="6">
    <source>
        <dbReference type="ARBA" id="ARBA00023014"/>
    </source>
</evidence>
<proteinExistence type="predicted"/>
<dbReference type="InterPro" id="IPR000385">
    <property type="entry name" value="MoaA_NifB_PqqE_Fe-S-bd_CS"/>
</dbReference>
<evidence type="ECO:0000256" key="1">
    <source>
        <dbReference type="ARBA" id="ARBA00001966"/>
    </source>
</evidence>
<sequence length="478" mass="55787">MNIVYKCFEVNKKYYVYDREKNVIFEVNKDDYDLLSIIKSDKVFEQNIDKLEKYIKRGFLKKTKLCEIEHPLTDSIEELIDNRAEQLILQVTQNCNLRCSYCFYGQGNYDNRTHSGKRMTFETAKKGIDYILNHSSNLESIYISFYGGEPLLEIDLIRKCVDYAEKKVEGKKIIYSMTTNGTLFTEEIINFLDKYDFQVVISLDGTKEMHDLNRKFVNGKGSFDIIMDNLKNIKKSHYDFAKSIMFNTVIAPKSDFSCIKNFVEHDEIIGDNFVSANIVNDLYTSNNYNNYDEKFYIVDRYGEFKLLLAVLGKLDKKFASKIFQERMMHTIRTYRGLTEKGEMFKRAHPGGPCIPGVHRIFINVDEEIYPCERVSESSSPMNIGNLNKGIDIKKATDLINIGQLTEDECKQCWAFHYCDMCAAFADDTETISRSKRLSKCKESRRSILEDFKDICMLKDFKFDFEGEIFDEKVNNISF</sequence>
<keyword evidence="4" id="KW-0479">Metal-binding</keyword>
<dbReference type="AlphaFoldDB" id="A0ABC8CR05"/>
<keyword evidence="5" id="KW-0408">Iron</keyword>
<dbReference type="CDD" id="cd01335">
    <property type="entry name" value="Radical_SAM"/>
    <property type="match status" value="1"/>
</dbReference>
<name>A0ABC8CR05_CLOBO</name>
<dbReference type="InterPro" id="IPR013785">
    <property type="entry name" value="Aldolase_TIM"/>
</dbReference>
<dbReference type="NCBIfam" id="TIGR04068">
    <property type="entry name" value="rSAM_ocin_clost"/>
    <property type="match status" value="1"/>
</dbReference>
<feature type="domain" description="Radical SAM core" evidence="7">
    <location>
        <begin position="79"/>
        <end position="314"/>
    </location>
</feature>
<evidence type="ECO:0000256" key="4">
    <source>
        <dbReference type="ARBA" id="ARBA00022723"/>
    </source>
</evidence>
<dbReference type="PANTHER" id="PTHR43273:SF8">
    <property type="entry name" value="RADICAL SAM DOMAIN PROTEIN"/>
    <property type="match status" value="1"/>
</dbReference>
<keyword evidence="6" id="KW-0411">Iron-sulfur</keyword>
<dbReference type="Proteomes" id="UP000240615">
    <property type="component" value="Chromosome"/>
</dbReference>
<dbReference type="PROSITE" id="PS01305">
    <property type="entry name" value="MOAA_NIFB_PQQE"/>
    <property type="match status" value="1"/>
</dbReference>
<dbReference type="SFLD" id="SFLDS00029">
    <property type="entry name" value="Radical_SAM"/>
    <property type="match status" value="1"/>
</dbReference>
<dbReference type="InterPro" id="IPR058240">
    <property type="entry name" value="rSAM_sf"/>
</dbReference>
<dbReference type="EMBL" id="CP027777">
    <property type="protein sequence ID" value="AVQ37775.1"/>
    <property type="molecule type" value="Genomic_DNA"/>
</dbReference>
<dbReference type="SFLD" id="SFLDG01384">
    <property type="entry name" value="thioether_bond_formation_requi"/>
    <property type="match status" value="1"/>
</dbReference>
<dbReference type="PANTHER" id="PTHR43273">
    <property type="entry name" value="ANAEROBIC SULFATASE-MATURATING ENZYME HOMOLOG ASLB-RELATED"/>
    <property type="match status" value="1"/>
</dbReference>
<comment type="cofactor">
    <cofactor evidence="1">
        <name>[4Fe-4S] cluster</name>
        <dbReference type="ChEBI" id="CHEBI:49883"/>
    </cofactor>
</comment>
<evidence type="ECO:0000259" key="7">
    <source>
        <dbReference type="PROSITE" id="PS51918"/>
    </source>
</evidence>
<reference evidence="8 9" key="1">
    <citation type="submission" date="2018-01" db="EMBL/GenBank/DDBJ databases">
        <title>Genetic Diversity of Clostridium botulinum in seafood.</title>
        <authorList>
            <person name="Athira V."/>
            <person name="Arun Jyothi P.V."/>
            <person name="Lalitha K.V."/>
            <person name="Joseph T.C."/>
        </authorList>
    </citation>
    <scope>NUCLEOTIDE SEQUENCE [LARGE SCALE GENOMIC DNA]</scope>
    <source>
        <strain evidence="8 9">Mfbjulcb8</strain>
    </source>
</reference>
<evidence type="ECO:0000313" key="8">
    <source>
        <dbReference type="EMBL" id="AVQ37775.1"/>
    </source>
</evidence>
<dbReference type="Gene3D" id="3.20.20.70">
    <property type="entry name" value="Aldolase class I"/>
    <property type="match status" value="1"/>
</dbReference>
<dbReference type="SUPFAM" id="SSF102114">
    <property type="entry name" value="Radical SAM enzymes"/>
    <property type="match status" value="1"/>
</dbReference>
<dbReference type="RefSeq" id="WP_159034304.1">
    <property type="nucleotide sequence ID" value="NZ_CP027777.1"/>
</dbReference>
<accession>A0ABC8CR05</accession>
<gene>
    <name evidence="8" type="primary">ccpM</name>
    <name evidence="8" type="ORF">C7M56_03395</name>
</gene>
<dbReference type="InterPro" id="IPR023885">
    <property type="entry name" value="4Fe4S-binding_SPASM_dom"/>
</dbReference>
<keyword evidence="3" id="KW-0949">S-adenosyl-L-methionine</keyword>
<keyword evidence="2" id="KW-0004">4Fe-4S</keyword>
<evidence type="ECO:0000256" key="3">
    <source>
        <dbReference type="ARBA" id="ARBA00022691"/>
    </source>
</evidence>
<organism evidence="8 9">
    <name type="scientific">Clostridium botulinum</name>
    <dbReference type="NCBI Taxonomy" id="1491"/>
    <lineage>
        <taxon>Bacteria</taxon>
        <taxon>Bacillati</taxon>
        <taxon>Bacillota</taxon>
        <taxon>Clostridia</taxon>
        <taxon>Eubacteriales</taxon>
        <taxon>Clostridiaceae</taxon>
        <taxon>Clostridium</taxon>
    </lineage>
</organism>
<evidence type="ECO:0000256" key="2">
    <source>
        <dbReference type="ARBA" id="ARBA00022485"/>
    </source>
</evidence>
<evidence type="ECO:0000256" key="5">
    <source>
        <dbReference type="ARBA" id="ARBA00023004"/>
    </source>
</evidence>
<evidence type="ECO:0000313" key="9">
    <source>
        <dbReference type="Proteomes" id="UP000240615"/>
    </source>
</evidence>
<dbReference type="SFLD" id="SFLDG01386">
    <property type="entry name" value="main_SPASM_domain-containing"/>
    <property type="match status" value="1"/>
</dbReference>
<dbReference type="NCBIfam" id="TIGR04085">
    <property type="entry name" value="rSAM_more_4Fe4S"/>
    <property type="match status" value="1"/>
</dbReference>
<dbReference type="InterPro" id="IPR024001">
    <property type="entry name" value="Cys-rich_pep_rSAM_mat_CcpM"/>
</dbReference>